<feature type="compositionally biased region" description="Acidic residues" evidence="1">
    <location>
        <begin position="88"/>
        <end position="98"/>
    </location>
</feature>
<proteinExistence type="predicted"/>
<protein>
    <submittedName>
        <fullName evidence="2">Uncharacterized protein</fullName>
    </submittedName>
</protein>
<evidence type="ECO:0000313" key="3">
    <source>
        <dbReference type="Proteomes" id="UP000030748"/>
    </source>
</evidence>
<reference evidence="2 3" key="1">
    <citation type="journal article" date="2013" name="Proc. Natl. Acad. Sci. U.S.A.">
        <title>Fine-scale variation in meiotic recombination in Mimulus inferred from population shotgun sequencing.</title>
        <authorList>
            <person name="Hellsten U."/>
            <person name="Wright K.M."/>
            <person name="Jenkins J."/>
            <person name="Shu S."/>
            <person name="Yuan Y."/>
            <person name="Wessler S.R."/>
            <person name="Schmutz J."/>
            <person name="Willis J.H."/>
            <person name="Rokhsar D.S."/>
        </authorList>
    </citation>
    <scope>NUCLEOTIDE SEQUENCE [LARGE SCALE GENOMIC DNA]</scope>
    <source>
        <strain evidence="3">cv. DUN x IM62</strain>
    </source>
</reference>
<dbReference type="EMBL" id="KI632119">
    <property type="protein sequence ID" value="EYU24641.1"/>
    <property type="molecule type" value="Genomic_DNA"/>
</dbReference>
<evidence type="ECO:0000313" key="2">
    <source>
        <dbReference type="EMBL" id="EYU24641.1"/>
    </source>
</evidence>
<evidence type="ECO:0000256" key="1">
    <source>
        <dbReference type="SAM" id="MobiDB-lite"/>
    </source>
</evidence>
<sequence length="98" mass="10991">MASCSFPFPTTVNHHHHHHHLAPPPNTNFIMSSTARESNTSCYSFPSTTNLHRSFSIKRNSWSGRCHAATGPQSEPPPEKNPPPPSESYEDDTVMEYD</sequence>
<keyword evidence="3" id="KW-1185">Reference proteome</keyword>
<accession>A0A022Q9L6</accession>
<dbReference type="eggNOG" id="ENOG502S747">
    <property type="taxonomic scope" value="Eukaryota"/>
</dbReference>
<name>A0A022Q9L6_ERYGU</name>
<dbReference type="AlphaFoldDB" id="A0A022Q9L6"/>
<organism evidence="2 3">
    <name type="scientific">Erythranthe guttata</name>
    <name type="common">Yellow monkey flower</name>
    <name type="synonym">Mimulus guttatus</name>
    <dbReference type="NCBI Taxonomy" id="4155"/>
    <lineage>
        <taxon>Eukaryota</taxon>
        <taxon>Viridiplantae</taxon>
        <taxon>Streptophyta</taxon>
        <taxon>Embryophyta</taxon>
        <taxon>Tracheophyta</taxon>
        <taxon>Spermatophyta</taxon>
        <taxon>Magnoliopsida</taxon>
        <taxon>eudicotyledons</taxon>
        <taxon>Gunneridae</taxon>
        <taxon>Pentapetalae</taxon>
        <taxon>asterids</taxon>
        <taxon>lamiids</taxon>
        <taxon>Lamiales</taxon>
        <taxon>Phrymaceae</taxon>
        <taxon>Erythranthe</taxon>
    </lineage>
</organism>
<dbReference type="Proteomes" id="UP000030748">
    <property type="component" value="Unassembled WGS sequence"/>
</dbReference>
<feature type="compositionally biased region" description="Pro residues" evidence="1">
    <location>
        <begin position="74"/>
        <end position="86"/>
    </location>
</feature>
<gene>
    <name evidence="2" type="ORF">MIMGU_mgv1a017000mg</name>
</gene>
<feature type="region of interest" description="Disordered" evidence="1">
    <location>
        <begin position="12"/>
        <end position="32"/>
    </location>
</feature>
<feature type="region of interest" description="Disordered" evidence="1">
    <location>
        <begin position="63"/>
        <end position="98"/>
    </location>
</feature>